<dbReference type="PANTHER" id="PTHR31973:SF187">
    <property type="entry name" value="MUTATOR TRANSPOSASE MUDRA PROTEIN"/>
    <property type="match status" value="1"/>
</dbReference>
<evidence type="ECO:0000256" key="2">
    <source>
        <dbReference type="ARBA" id="ARBA00022771"/>
    </source>
</evidence>
<keyword evidence="7" id="KW-1185">Reference proteome</keyword>
<dbReference type="InterPro" id="IPR007527">
    <property type="entry name" value="Znf_SWIM"/>
</dbReference>
<evidence type="ECO:0000259" key="5">
    <source>
        <dbReference type="PROSITE" id="PS50966"/>
    </source>
</evidence>
<dbReference type="PROSITE" id="PS50966">
    <property type="entry name" value="ZF_SWIM"/>
    <property type="match status" value="1"/>
</dbReference>
<dbReference type="Proteomes" id="UP000235145">
    <property type="component" value="Unassembled WGS sequence"/>
</dbReference>
<sequence length="98" mass="11418">MVTDYLLRYVVDLNQRSCGCKSWQLTDIPCVHFIYTISSLNINVEAFVSNSYTKALSLYNIHPLNDSSEWPHVEGLHTILPQLRRRLPSRPCVNRKRD</sequence>
<accession>A0A9R1WV77</accession>
<dbReference type="AlphaFoldDB" id="A0A9R1WV77"/>
<keyword evidence="3" id="KW-0862">Zinc</keyword>
<evidence type="ECO:0000313" key="7">
    <source>
        <dbReference type="Proteomes" id="UP000235145"/>
    </source>
</evidence>
<evidence type="ECO:0000313" key="6">
    <source>
        <dbReference type="EMBL" id="KAJ0187704.1"/>
    </source>
</evidence>
<gene>
    <name evidence="6" type="ORF">LSAT_V11C900482970</name>
</gene>
<keyword evidence="1" id="KW-0479">Metal-binding</keyword>
<evidence type="ECO:0000256" key="4">
    <source>
        <dbReference type="PROSITE-ProRule" id="PRU00325"/>
    </source>
</evidence>
<protein>
    <recommendedName>
        <fullName evidence="5">SWIM-type domain-containing protein</fullName>
    </recommendedName>
</protein>
<comment type="caution">
    <text evidence="6">The sequence shown here is derived from an EMBL/GenBank/DDBJ whole genome shotgun (WGS) entry which is preliminary data.</text>
</comment>
<dbReference type="PANTHER" id="PTHR31973">
    <property type="entry name" value="POLYPROTEIN, PUTATIVE-RELATED"/>
    <property type="match status" value="1"/>
</dbReference>
<proteinExistence type="predicted"/>
<keyword evidence="2 4" id="KW-0863">Zinc-finger</keyword>
<dbReference type="InterPro" id="IPR006564">
    <property type="entry name" value="Znf_PMZ"/>
</dbReference>
<organism evidence="6 7">
    <name type="scientific">Lactuca sativa</name>
    <name type="common">Garden lettuce</name>
    <dbReference type="NCBI Taxonomy" id="4236"/>
    <lineage>
        <taxon>Eukaryota</taxon>
        <taxon>Viridiplantae</taxon>
        <taxon>Streptophyta</taxon>
        <taxon>Embryophyta</taxon>
        <taxon>Tracheophyta</taxon>
        <taxon>Spermatophyta</taxon>
        <taxon>Magnoliopsida</taxon>
        <taxon>eudicotyledons</taxon>
        <taxon>Gunneridae</taxon>
        <taxon>Pentapetalae</taxon>
        <taxon>asterids</taxon>
        <taxon>campanulids</taxon>
        <taxon>Asterales</taxon>
        <taxon>Asteraceae</taxon>
        <taxon>Cichorioideae</taxon>
        <taxon>Cichorieae</taxon>
        <taxon>Lactucinae</taxon>
        <taxon>Lactuca</taxon>
    </lineage>
</organism>
<dbReference type="Pfam" id="PF04434">
    <property type="entry name" value="SWIM"/>
    <property type="match status" value="1"/>
</dbReference>
<dbReference type="SMART" id="SM00575">
    <property type="entry name" value="ZnF_PMZ"/>
    <property type="match status" value="1"/>
</dbReference>
<dbReference type="GO" id="GO:0008270">
    <property type="term" value="F:zinc ion binding"/>
    <property type="evidence" value="ECO:0007669"/>
    <property type="project" value="UniProtKB-KW"/>
</dbReference>
<reference evidence="6 7" key="1">
    <citation type="journal article" date="2017" name="Nat. Commun.">
        <title>Genome assembly with in vitro proximity ligation data and whole-genome triplication in lettuce.</title>
        <authorList>
            <person name="Reyes-Chin-Wo S."/>
            <person name="Wang Z."/>
            <person name="Yang X."/>
            <person name="Kozik A."/>
            <person name="Arikit S."/>
            <person name="Song C."/>
            <person name="Xia L."/>
            <person name="Froenicke L."/>
            <person name="Lavelle D.O."/>
            <person name="Truco M.J."/>
            <person name="Xia R."/>
            <person name="Zhu S."/>
            <person name="Xu C."/>
            <person name="Xu H."/>
            <person name="Xu X."/>
            <person name="Cox K."/>
            <person name="Korf I."/>
            <person name="Meyers B.C."/>
            <person name="Michelmore R.W."/>
        </authorList>
    </citation>
    <scope>NUCLEOTIDE SEQUENCE [LARGE SCALE GENOMIC DNA]</scope>
    <source>
        <strain evidence="7">cv. Salinas</strain>
        <tissue evidence="6">Seedlings</tissue>
    </source>
</reference>
<feature type="domain" description="SWIM-type" evidence="5">
    <location>
        <begin position="9"/>
        <end position="41"/>
    </location>
</feature>
<dbReference type="EMBL" id="NBSK02000009">
    <property type="protein sequence ID" value="KAJ0187704.1"/>
    <property type="molecule type" value="Genomic_DNA"/>
</dbReference>
<name>A0A9R1WV77_LACSA</name>
<evidence type="ECO:0000256" key="1">
    <source>
        <dbReference type="ARBA" id="ARBA00022723"/>
    </source>
</evidence>
<evidence type="ECO:0000256" key="3">
    <source>
        <dbReference type="ARBA" id="ARBA00022833"/>
    </source>
</evidence>